<dbReference type="EMBL" id="AMXD01000052">
    <property type="protein sequence ID" value="ENO85540.1"/>
    <property type="molecule type" value="Genomic_DNA"/>
</dbReference>
<proteinExistence type="predicted"/>
<gene>
    <name evidence="1" type="ORF">C665_10027</name>
</gene>
<name>N6Y1X4_THASP</name>
<evidence type="ECO:0000313" key="2">
    <source>
        <dbReference type="Proteomes" id="UP000013042"/>
    </source>
</evidence>
<sequence>MPRKGLRGELEELLGTPHQVVLSVGAVTVTPLKFGDLPELLRCLDAWHSEPPTPEGDLRLLALTTGCEADFLTTLSDADLEALLTASKTVNPSLYREAPGAALARRPSAPGGVDAAVCLLIESGHTLAAVKDYTLAQIERLSLAHARLAAERRIDELMIARAAQADGKGFKHTVASLQREVAKLGGKG</sequence>
<dbReference type="AlphaFoldDB" id="N6Y1X4"/>
<accession>N6Y1X4</accession>
<organism evidence="1 2">
    <name type="scientific">Thauera aminoaromatica S2</name>
    <dbReference type="NCBI Taxonomy" id="1234381"/>
    <lineage>
        <taxon>Bacteria</taxon>
        <taxon>Pseudomonadati</taxon>
        <taxon>Pseudomonadota</taxon>
        <taxon>Betaproteobacteria</taxon>
        <taxon>Rhodocyclales</taxon>
        <taxon>Zoogloeaceae</taxon>
        <taxon>Thauera</taxon>
    </lineage>
</organism>
<comment type="caution">
    <text evidence="1">The sequence shown here is derived from an EMBL/GenBank/DDBJ whole genome shotgun (WGS) entry which is preliminary data.</text>
</comment>
<evidence type="ECO:0000313" key="1">
    <source>
        <dbReference type="EMBL" id="ENO85540.1"/>
    </source>
</evidence>
<protein>
    <submittedName>
        <fullName evidence="1">Uncharacterized protein</fullName>
    </submittedName>
</protein>
<reference evidence="1 2" key="1">
    <citation type="submission" date="2012-09" db="EMBL/GenBank/DDBJ databases">
        <title>Draft Genome Sequences of 6 Strains from Genus Thauera.</title>
        <authorList>
            <person name="Liu B."/>
            <person name="Shapleigh J.P."/>
            <person name="Frostegard A.H."/>
        </authorList>
    </citation>
    <scope>NUCLEOTIDE SEQUENCE [LARGE SCALE GENOMIC DNA]</scope>
    <source>
        <strain evidence="1 2">S2</strain>
    </source>
</reference>
<dbReference type="Proteomes" id="UP000013042">
    <property type="component" value="Unassembled WGS sequence"/>
</dbReference>